<feature type="domain" description="N-acetyltransferase" evidence="1">
    <location>
        <begin position="4"/>
        <end position="144"/>
    </location>
</feature>
<dbReference type="AlphaFoldDB" id="A0A7X6D1V6"/>
<dbReference type="InterPro" id="IPR000182">
    <property type="entry name" value="GNAT_dom"/>
</dbReference>
<dbReference type="Gene3D" id="3.40.630.30">
    <property type="match status" value="1"/>
</dbReference>
<organism evidence="2 3">
    <name type="scientific">Streptomyces lonarensis</name>
    <dbReference type="NCBI Taxonomy" id="700599"/>
    <lineage>
        <taxon>Bacteria</taxon>
        <taxon>Bacillati</taxon>
        <taxon>Actinomycetota</taxon>
        <taxon>Actinomycetes</taxon>
        <taxon>Kitasatosporales</taxon>
        <taxon>Streptomycetaceae</taxon>
        <taxon>Streptomyces</taxon>
    </lineage>
</organism>
<accession>A0A7X6D1V6</accession>
<proteinExistence type="predicted"/>
<dbReference type="EMBL" id="JAAVJD010000098">
    <property type="protein sequence ID" value="NJQ06650.1"/>
    <property type="molecule type" value="Genomic_DNA"/>
</dbReference>
<dbReference type="PROSITE" id="PS51186">
    <property type="entry name" value="GNAT"/>
    <property type="match status" value="1"/>
</dbReference>
<dbReference type="InterPro" id="IPR016181">
    <property type="entry name" value="Acyl_CoA_acyltransferase"/>
</dbReference>
<dbReference type="SUPFAM" id="SSF55729">
    <property type="entry name" value="Acyl-CoA N-acyltransferases (Nat)"/>
    <property type="match status" value="1"/>
</dbReference>
<keyword evidence="3" id="KW-1185">Reference proteome</keyword>
<evidence type="ECO:0000259" key="1">
    <source>
        <dbReference type="PROSITE" id="PS51186"/>
    </source>
</evidence>
<dbReference type="CDD" id="cd04301">
    <property type="entry name" value="NAT_SF"/>
    <property type="match status" value="1"/>
</dbReference>
<reference evidence="2 3" key="1">
    <citation type="submission" date="2020-03" db="EMBL/GenBank/DDBJ databases">
        <title>Draft genome of Streptomyces sp. ventii, isolated from the Axial Seamount in the Pacific Ocean, and resequencing of the two type strains Streptomyces lonarensis strain NCL 716 and Streptomyces bohaiensis strain 11A07.</title>
        <authorList>
            <person name="Loughran R.M."/>
            <person name="Pfannmuller K.M."/>
            <person name="Wasson B.J."/>
            <person name="Deadmond M.C."/>
            <person name="Paddock B.E."/>
            <person name="Koyack M.J."/>
            <person name="Gallegos D.A."/>
            <person name="Mitchell E.A."/>
            <person name="Ushijima B."/>
            <person name="Saw J.H."/>
            <person name="Mcphail K.L."/>
            <person name="Videau P."/>
        </authorList>
    </citation>
    <scope>NUCLEOTIDE SEQUENCE [LARGE SCALE GENOMIC DNA]</scope>
    <source>
        <strain evidence="2 3">NCL716</strain>
    </source>
</reference>
<gene>
    <name evidence="2" type="ORF">HCN56_13920</name>
</gene>
<evidence type="ECO:0000313" key="3">
    <source>
        <dbReference type="Proteomes" id="UP000578686"/>
    </source>
</evidence>
<protein>
    <submittedName>
        <fullName evidence="2">GNAT family N-acetyltransferase</fullName>
    </submittedName>
</protein>
<name>A0A7X6D1V6_9ACTN</name>
<sequence length="179" mass="19156">MTRAVLRTAPTAELPAARLAAAHALFATAFGPDVDPSDWEHCLGGVHITLDEDGELIGHAAVVGRRLTHRGRTLHTGYVEGVAVAAGHRGRGHGAALLAAVERVVRERYALGALSSTADALSFYERLGWQRWRGTTAVLTPHGPQRTPEDDDALFVLPVSVALEPHGELVCDHRAGDPW</sequence>
<dbReference type="RefSeq" id="WP_167970957.1">
    <property type="nucleotide sequence ID" value="NZ_BHZG01000118.1"/>
</dbReference>
<dbReference type="Proteomes" id="UP000578686">
    <property type="component" value="Unassembled WGS sequence"/>
</dbReference>
<keyword evidence="2" id="KW-0808">Transferase</keyword>
<evidence type="ECO:0000313" key="2">
    <source>
        <dbReference type="EMBL" id="NJQ06650.1"/>
    </source>
</evidence>
<dbReference type="Pfam" id="PF00583">
    <property type="entry name" value="Acetyltransf_1"/>
    <property type="match status" value="1"/>
</dbReference>
<dbReference type="GO" id="GO:0016747">
    <property type="term" value="F:acyltransferase activity, transferring groups other than amino-acyl groups"/>
    <property type="evidence" value="ECO:0007669"/>
    <property type="project" value="InterPro"/>
</dbReference>
<comment type="caution">
    <text evidence="2">The sequence shown here is derived from an EMBL/GenBank/DDBJ whole genome shotgun (WGS) entry which is preliminary data.</text>
</comment>